<proteinExistence type="predicted"/>
<keyword evidence="2" id="KW-1185">Reference proteome</keyword>
<sequence>MIYEGCITALRDGVFCHCLTGWLHADSGRSKDAITKCGPERERPWVNSSVNSKRTEKDVQAAVEACLKAAEEKTTGDLGVRRRYKCVTTKKDSPADFDRYGSSVTCKEQGDYGVGIKRATFVYILKKGE</sequence>
<reference evidence="1" key="1">
    <citation type="submission" date="2023-01" db="EMBL/GenBank/DDBJ databases">
        <title>Genome assembly of the deep-sea coral Lophelia pertusa.</title>
        <authorList>
            <person name="Herrera S."/>
            <person name="Cordes E."/>
        </authorList>
    </citation>
    <scope>NUCLEOTIDE SEQUENCE</scope>
    <source>
        <strain evidence="1">USNM1676648</strain>
        <tissue evidence="1">Polyp</tissue>
    </source>
</reference>
<name>A0A9W9Z2P8_9CNID</name>
<evidence type="ECO:0000313" key="1">
    <source>
        <dbReference type="EMBL" id="KAJ7373925.1"/>
    </source>
</evidence>
<dbReference type="EMBL" id="MU826829">
    <property type="protein sequence ID" value="KAJ7373925.1"/>
    <property type="molecule type" value="Genomic_DNA"/>
</dbReference>
<dbReference type="AlphaFoldDB" id="A0A9W9Z2P8"/>
<evidence type="ECO:0000313" key="2">
    <source>
        <dbReference type="Proteomes" id="UP001163046"/>
    </source>
</evidence>
<accession>A0A9W9Z2P8</accession>
<dbReference type="Proteomes" id="UP001163046">
    <property type="component" value="Unassembled WGS sequence"/>
</dbReference>
<protein>
    <submittedName>
        <fullName evidence="1">Uncharacterized protein</fullName>
    </submittedName>
</protein>
<organism evidence="1 2">
    <name type="scientific">Desmophyllum pertusum</name>
    <dbReference type="NCBI Taxonomy" id="174260"/>
    <lineage>
        <taxon>Eukaryota</taxon>
        <taxon>Metazoa</taxon>
        <taxon>Cnidaria</taxon>
        <taxon>Anthozoa</taxon>
        <taxon>Hexacorallia</taxon>
        <taxon>Scleractinia</taxon>
        <taxon>Caryophylliina</taxon>
        <taxon>Caryophylliidae</taxon>
        <taxon>Desmophyllum</taxon>
    </lineage>
</organism>
<gene>
    <name evidence="1" type="ORF">OS493_009250</name>
</gene>
<comment type="caution">
    <text evidence="1">The sequence shown here is derived from an EMBL/GenBank/DDBJ whole genome shotgun (WGS) entry which is preliminary data.</text>
</comment>